<dbReference type="InterPro" id="IPR019906">
    <property type="entry name" value="Ribosomal_uL6_bac-type"/>
</dbReference>
<dbReference type="GO" id="GO:0019843">
    <property type="term" value="F:rRNA binding"/>
    <property type="evidence" value="ECO:0007669"/>
    <property type="project" value="InterPro"/>
</dbReference>
<dbReference type="InterPro" id="IPR002358">
    <property type="entry name" value="Ribosomal_uL6_CS"/>
</dbReference>
<dbReference type="InterPro" id="IPR020040">
    <property type="entry name" value="Ribosomal_uL6_a/b-dom"/>
</dbReference>
<feature type="domain" description="Large ribosomal subunit protein uL6 alpha-beta" evidence="5">
    <location>
        <begin position="117"/>
        <end position="185"/>
    </location>
</feature>
<dbReference type="PIRSF" id="PIRSF002162">
    <property type="entry name" value="Ribosomal_L6"/>
    <property type="match status" value="1"/>
</dbReference>
<dbReference type="Pfam" id="PF00347">
    <property type="entry name" value="Ribosomal_L6"/>
    <property type="match status" value="1"/>
</dbReference>
<dbReference type="GO" id="GO:0006412">
    <property type="term" value="P:translation"/>
    <property type="evidence" value="ECO:0007669"/>
    <property type="project" value="InterPro"/>
</dbReference>
<evidence type="ECO:0000256" key="1">
    <source>
        <dbReference type="ARBA" id="ARBA00009356"/>
    </source>
</evidence>
<organism evidence="6">
    <name type="scientific">Aphanomyces invadans</name>
    <dbReference type="NCBI Taxonomy" id="157072"/>
    <lineage>
        <taxon>Eukaryota</taxon>
        <taxon>Sar</taxon>
        <taxon>Stramenopiles</taxon>
        <taxon>Oomycota</taxon>
        <taxon>Saprolegniomycetes</taxon>
        <taxon>Saprolegniales</taxon>
        <taxon>Verrucalvaceae</taxon>
        <taxon>Aphanomyces</taxon>
    </lineage>
</organism>
<dbReference type="AlphaFoldDB" id="A0A1I9Q6H6"/>
<dbReference type="GO" id="GO:0003735">
    <property type="term" value="F:structural constituent of ribosome"/>
    <property type="evidence" value="ECO:0007669"/>
    <property type="project" value="InterPro"/>
</dbReference>
<evidence type="ECO:0000259" key="5">
    <source>
        <dbReference type="Pfam" id="PF00347"/>
    </source>
</evidence>
<protein>
    <submittedName>
        <fullName evidence="6">Ribosomal protein L6</fullName>
    </submittedName>
</protein>
<keyword evidence="3 4" id="KW-0687">Ribonucleoprotein</keyword>
<dbReference type="InterPro" id="IPR036789">
    <property type="entry name" value="Ribosomal_uL6-like_a/b-dom_sf"/>
</dbReference>
<comment type="similarity">
    <text evidence="1 4">Belongs to the universal ribosomal protein uL6 family.</text>
</comment>
<accession>A0A1I9Q6H6</accession>
<name>A0A1I9Q6H6_9STRA</name>
<dbReference type="PRINTS" id="PR00059">
    <property type="entry name" value="RIBOSOMALL6"/>
</dbReference>
<dbReference type="Gene3D" id="3.90.930.12">
    <property type="entry name" value="Ribosomal protein L6, alpha-beta domain"/>
    <property type="match status" value="2"/>
</dbReference>
<dbReference type="GO" id="GO:0005762">
    <property type="term" value="C:mitochondrial large ribosomal subunit"/>
    <property type="evidence" value="ECO:0007669"/>
    <property type="project" value="TreeGrafter"/>
</dbReference>
<reference evidence="6" key="1">
    <citation type="journal article" date="2016" name="Sci. Rep.">
        <title>Mitochondrial genomes and comparative genomics of Aphanomyces astaci and Aphanomyces invadans.</title>
        <authorList>
            <person name="Makkonen J."/>
            <person name="Vesterbacka A."/>
            <person name="Martin F."/>
            <person name="Jussila J."/>
            <person name="Dieguez-Uribeondo J."/>
            <person name="Kortet R."/>
            <person name="Kokko H."/>
        </authorList>
    </citation>
    <scope>NUCLEOTIDE SEQUENCE</scope>
    <source>
        <strain evidence="6">NJM9701</strain>
    </source>
</reference>
<evidence type="ECO:0000313" key="6">
    <source>
        <dbReference type="EMBL" id="AOQ30664.1"/>
    </source>
</evidence>
<dbReference type="PANTHER" id="PTHR11655">
    <property type="entry name" value="60S/50S RIBOSOMAL PROTEIN L6/L9"/>
    <property type="match status" value="1"/>
</dbReference>
<reference evidence="6" key="2">
    <citation type="submission" date="2016-06" db="EMBL/GenBank/DDBJ databases">
        <authorList>
            <person name="Kjaerup R.B."/>
            <person name="Dalgaard T.S."/>
            <person name="Juul-Madsen H.R."/>
        </authorList>
    </citation>
    <scope>NUCLEOTIDE SEQUENCE</scope>
    <source>
        <strain evidence="6">NJM9701</strain>
    </source>
</reference>
<evidence type="ECO:0000256" key="2">
    <source>
        <dbReference type="ARBA" id="ARBA00022980"/>
    </source>
</evidence>
<evidence type="ECO:0000256" key="3">
    <source>
        <dbReference type="ARBA" id="ARBA00023274"/>
    </source>
</evidence>
<gene>
    <name evidence="6" type="primary">rpl6</name>
</gene>
<evidence type="ECO:0000256" key="4">
    <source>
        <dbReference type="RuleBase" id="RU003869"/>
    </source>
</evidence>
<dbReference type="EMBL" id="KX405005">
    <property type="protein sequence ID" value="AOQ30664.1"/>
    <property type="molecule type" value="Genomic_DNA"/>
</dbReference>
<dbReference type="PANTHER" id="PTHR11655:SF14">
    <property type="entry name" value="LARGE RIBOSOMAL SUBUNIT PROTEIN UL6M"/>
    <property type="match status" value="1"/>
</dbReference>
<geneLocation type="mitochondrion" evidence="6"/>
<keyword evidence="2 4" id="KW-0689">Ribosomal protein</keyword>
<dbReference type="RefSeq" id="YP_009327269.1">
    <property type="nucleotide sequence ID" value="NC_032052.1"/>
</dbReference>
<dbReference type="InterPro" id="IPR000702">
    <property type="entry name" value="Ribosomal_uL6-like"/>
</dbReference>
<keyword evidence="6" id="KW-0496">Mitochondrion</keyword>
<sequence length="203" mass="23722">MIKILKKKKKKQSIFLKSSLGYLNIFNIHTKIKIPTNIKIIKNKNILNLKGPLGKINLNIMNSIFIFLKNKNILLHFNNLFLRKKKKSFLNLYKSLIKLKIKGILQGFKLNLFLKGLGFKAFIEKNLLILKLGYSHSINITIPENIKIINQTNKLIFISNDWLFLTKYVHFIKSYKKPEPYKGKGLLLKNENIILKEGKKSKK</sequence>
<proteinExistence type="inferred from homology"/>
<dbReference type="SUPFAM" id="SSF56053">
    <property type="entry name" value="Ribosomal protein L6"/>
    <property type="match status" value="2"/>
</dbReference>
<dbReference type="GeneID" id="30510616"/>
<dbReference type="PROSITE" id="PS00525">
    <property type="entry name" value="RIBOSOMAL_L6_1"/>
    <property type="match status" value="1"/>
</dbReference>